<evidence type="ECO:0000313" key="3">
    <source>
        <dbReference type="Proteomes" id="UP000236291"/>
    </source>
</evidence>
<name>A0A2K3NFC3_TRIPR</name>
<sequence>MIQLASKVMILKLMRHMTGIERYLTDVESYATNFVTFGDGAKGEIKGIGKLIDNELPKLDNVLLVKGLSANLISISQLCDQGMKVNFSKSECLVTNDKDEVLMRGVRSQDNCYLWVPIKTTYSSTCLKTNVMMESINVMIDDSAIDKVTDVETITATSDQQLDVSISEVFNYELDNVPTNKCPPIRVQKNHSKEIFIRNPDQRVTIRRSTHVISNSCFVSKLKPKNMKEEAQSAKLRGKLGVCLFEDQ</sequence>
<evidence type="ECO:0000259" key="1">
    <source>
        <dbReference type="Pfam" id="PF22936"/>
    </source>
</evidence>
<dbReference type="Proteomes" id="UP000236291">
    <property type="component" value="Unassembled WGS sequence"/>
</dbReference>
<dbReference type="EMBL" id="ASHM01020463">
    <property type="protein sequence ID" value="PNY01719.1"/>
    <property type="molecule type" value="Genomic_DNA"/>
</dbReference>
<feature type="domain" description="Retrovirus-related Pol polyprotein from transposon TNT 1-94-like beta-barrel" evidence="1">
    <location>
        <begin position="15"/>
        <end position="82"/>
    </location>
</feature>
<evidence type="ECO:0000313" key="2">
    <source>
        <dbReference type="EMBL" id="PNY01719.1"/>
    </source>
</evidence>
<dbReference type="AlphaFoldDB" id="A0A2K3NFC3"/>
<organism evidence="2 3">
    <name type="scientific">Trifolium pratense</name>
    <name type="common">Red clover</name>
    <dbReference type="NCBI Taxonomy" id="57577"/>
    <lineage>
        <taxon>Eukaryota</taxon>
        <taxon>Viridiplantae</taxon>
        <taxon>Streptophyta</taxon>
        <taxon>Embryophyta</taxon>
        <taxon>Tracheophyta</taxon>
        <taxon>Spermatophyta</taxon>
        <taxon>Magnoliopsida</taxon>
        <taxon>eudicotyledons</taxon>
        <taxon>Gunneridae</taxon>
        <taxon>Pentapetalae</taxon>
        <taxon>rosids</taxon>
        <taxon>fabids</taxon>
        <taxon>Fabales</taxon>
        <taxon>Fabaceae</taxon>
        <taxon>Papilionoideae</taxon>
        <taxon>50 kb inversion clade</taxon>
        <taxon>NPAAA clade</taxon>
        <taxon>Hologalegina</taxon>
        <taxon>IRL clade</taxon>
        <taxon>Trifolieae</taxon>
        <taxon>Trifolium</taxon>
    </lineage>
</organism>
<comment type="caution">
    <text evidence="2">The sequence shown here is derived from an EMBL/GenBank/DDBJ whole genome shotgun (WGS) entry which is preliminary data.</text>
</comment>
<dbReference type="InterPro" id="IPR054722">
    <property type="entry name" value="PolX-like_BBD"/>
</dbReference>
<gene>
    <name evidence="2" type="ORF">L195_g025020</name>
</gene>
<dbReference type="Pfam" id="PF22936">
    <property type="entry name" value="Pol_BBD"/>
    <property type="match status" value="1"/>
</dbReference>
<accession>A0A2K3NFC3</accession>
<protein>
    <submittedName>
        <fullName evidence="2">Gag-pol polyprotein</fullName>
    </submittedName>
</protein>
<proteinExistence type="predicted"/>
<reference evidence="2 3" key="2">
    <citation type="journal article" date="2017" name="Front. Plant Sci.">
        <title>Gene Classification and Mining of Molecular Markers Useful in Red Clover (Trifolium pratense) Breeding.</title>
        <authorList>
            <person name="Istvanek J."/>
            <person name="Dluhosova J."/>
            <person name="Dluhos P."/>
            <person name="Patkova L."/>
            <person name="Nedelnik J."/>
            <person name="Repkova J."/>
        </authorList>
    </citation>
    <scope>NUCLEOTIDE SEQUENCE [LARGE SCALE GENOMIC DNA]</scope>
    <source>
        <strain evidence="3">cv. Tatra</strain>
        <tissue evidence="2">Young leaves</tissue>
    </source>
</reference>
<reference evidence="2 3" key="1">
    <citation type="journal article" date="2014" name="Am. J. Bot.">
        <title>Genome assembly and annotation for red clover (Trifolium pratense; Fabaceae).</title>
        <authorList>
            <person name="Istvanek J."/>
            <person name="Jaros M."/>
            <person name="Krenek A."/>
            <person name="Repkova J."/>
        </authorList>
    </citation>
    <scope>NUCLEOTIDE SEQUENCE [LARGE SCALE GENOMIC DNA]</scope>
    <source>
        <strain evidence="3">cv. Tatra</strain>
        <tissue evidence="2">Young leaves</tissue>
    </source>
</reference>